<name>A0A841RQR0_9BACI</name>
<dbReference type="RefSeq" id="WP_184249358.1">
    <property type="nucleotide sequence ID" value="NZ_BAAACU010000043.1"/>
</dbReference>
<dbReference type="Proteomes" id="UP000572212">
    <property type="component" value="Unassembled WGS sequence"/>
</dbReference>
<dbReference type="AlphaFoldDB" id="A0A841RQR0"/>
<protein>
    <submittedName>
        <fullName evidence="1">Uncharacterized protein</fullName>
    </submittedName>
</protein>
<dbReference type="EMBL" id="JACHON010000015">
    <property type="protein sequence ID" value="MBB6513706.1"/>
    <property type="molecule type" value="Genomic_DNA"/>
</dbReference>
<organism evidence="1 2">
    <name type="scientific">Gracilibacillus halotolerans</name>
    <dbReference type="NCBI Taxonomy" id="74386"/>
    <lineage>
        <taxon>Bacteria</taxon>
        <taxon>Bacillati</taxon>
        <taxon>Bacillota</taxon>
        <taxon>Bacilli</taxon>
        <taxon>Bacillales</taxon>
        <taxon>Bacillaceae</taxon>
        <taxon>Gracilibacillus</taxon>
    </lineage>
</organism>
<proteinExistence type="predicted"/>
<sequence length="184" mass="21167">MATHAEIMAKLAQLENDLDQTQTYIKERIKNSNKITSRASDEGTVFCYFSHSVVMDYEQDASRLIIGNFHVKNVSSAPVLSPTILLKITTDDEFQFLGKYSIPNKSQQMYNFEWERIELKNFDPVTHYYLRPVQTEEILPNEQLSFQNFQIILPFGATVNVDGFLYYEGKQEGIAAMNYINISG</sequence>
<evidence type="ECO:0000313" key="1">
    <source>
        <dbReference type="EMBL" id="MBB6513706.1"/>
    </source>
</evidence>
<accession>A0A841RQR0</accession>
<gene>
    <name evidence="1" type="ORF">GGQ92_002520</name>
</gene>
<comment type="caution">
    <text evidence="1">The sequence shown here is derived from an EMBL/GenBank/DDBJ whole genome shotgun (WGS) entry which is preliminary data.</text>
</comment>
<evidence type="ECO:0000313" key="2">
    <source>
        <dbReference type="Proteomes" id="UP000572212"/>
    </source>
</evidence>
<keyword evidence="2" id="KW-1185">Reference proteome</keyword>
<reference evidence="1 2" key="1">
    <citation type="submission" date="2020-08" db="EMBL/GenBank/DDBJ databases">
        <title>Genomic Encyclopedia of Type Strains, Phase IV (KMG-IV): sequencing the most valuable type-strain genomes for metagenomic binning, comparative biology and taxonomic classification.</title>
        <authorList>
            <person name="Goeker M."/>
        </authorList>
    </citation>
    <scope>NUCLEOTIDE SEQUENCE [LARGE SCALE GENOMIC DNA]</scope>
    <source>
        <strain evidence="1 2">DSM 11805</strain>
    </source>
</reference>